<feature type="transmembrane region" description="Helical" evidence="7">
    <location>
        <begin position="534"/>
        <end position="560"/>
    </location>
</feature>
<accession>A0A914UJ95</accession>
<dbReference type="PROSITE" id="PS00109">
    <property type="entry name" value="PROTEIN_KINASE_TYR"/>
    <property type="match status" value="1"/>
</dbReference>
<keyword evidence="7" id="KW-0472">Membrane</keyword>
<dbReference type="InterPro" id="IPR011009">
    <property type="entry name" value="Kinase-like_dom_sf"/>
</dbReference>
<evidence type="ECO:0000256" key="7">
    <source>
        <dbReference type="SAM" id="Phobius"/>
    </source>
</evidence>
<sequence length="980" mass="107948">MLGELTAEPMFSAVSSQNKLTIVVKNVNSSNTEFNAQIDTFDCNCPPSLIILNEKSTCTTFDSPGYSTNSGYCNNLNCTSIISAPLGYQVNVIVLFINFRNGSSDSLILINGNGTNGYVLGKIVYNSDLTNNYFISAANVMTITFKTDNITSDSYLNDGKWRYHATATLEKLPVPTNYSLSSDQPFLLINSKNLSLPNYYWTVTAETGKQVHLYLSGDTEDLLGATILVVDGIDVDGKVIAQVTQLSTSSNGPLHTTSSSGESLTILLDSATDFQLSDTNLIFTQLKNDPPECGTSELAFLTSVRSPAVNVNISNHGNGTTSCSTVLIIDPQNLRYPAMQMNVSSLQGGMVLYGGLDYRPSSNNQIIAFSSMNDVISPLQVAGVAFLILLNPGSAVNLNFEACNYSLFSESDIKGGLGAKGLMMSKNFPNPNTETNSDIYSFSGIGNYSYEYFINVLHYDLGTTGSLAIKSSPSDSILSRTLNNNGGNISMHFCAPGFEVNYKLNGGGAKGFVLRYDVGSNWTCSPTTTKPSTVFIIGISMAGGLLLVIALIAIFCFLWYRRQKKIITHLAQEHNSVGRSNHIELAEMHTNNGDMANRNQYIDQPGTINNETCTRDAWEVASGQLIINDHEKLGSGAFCVVFKGRLEGKAPVCKIQPGVVTQCFENCEVAVKKLPEYADSSAKEDFVQEIDFMKRIGYHPHLISILGCIIGPHLDSCLIIEYCCNGDLLKYIRKRRLEIVEPVVDEETALRFKDLLSFAWQISDAMDFLSSKGYIHRDVAARNVLVNERKVAKIGDFGLCRLMDSTTYTTRGGRLPIKWMALESLQDYEYTTKSDVWSFGVLLYELFSLGAAPYSWLQPVDMIAYLRSGKRLDKPEHCADNVYSIMQECWKDKPDERPFFSDLKMEFSTLLSCATEEYGYLDIRQPSDGQYYRQVSNGSTSTEQSERDLAESTLPNNADLKSLQDTTTGTSCESDIEVFV</sequence>
<dbReference type="PRINTS" id="PR00109">
    <property type="entry name" value="TYRKINASE"/>
</dbReference>
<evidence type="ECO:0000256" key="1">
    <source>
        <dbReference type="ARBA" id="ARBA00022679"/>
    </source>
</evidence>
<protein>
    <submittedName>
        <fullName evidence="10">Protein kinase domain-containing protein</fullName>
    </submittedName>
</protein>
<reference evidence="10" key="1">
    <citation type="submission" date="2022-11" db="UniProtKB">
        <authorList>
            <consortium name="WormBaseParasite"/>
        </authorList>
    </citation>
    <scope>IDENTIFICATION</scope>
</reference>
<dbReference type="Gene3D" id="1.10.510.10">
    <property type="entry name" value="Transferase(Phosphotransferase) domain 1"/>
    <property type="match status" value="1"/>
</dbReference>
<dbReference type="CDD" id="cd00192">
    <property type="entry name" value="PTKc"/>
    <property type="match status" value="1"/>
</dbReference>
<dbReference type="CDD" id="cd12087">
    <property type="entry name" value="TM_EGFR-like"/>
    <property type="match status" value="1"/>
</dbReference>
<dbReference type="InterPro" id="IPR050122">
    <property type="entry name" value="RTK"/>
</dbReference>
<dbReference type="SMART" id="SM00042">
    <property type="entry name" value="CUB"/>
    <property type="match status" value="1"/>
</dbReference>
<name>A0A914UJ95_9BILA</name>
<keyword evidence="2" id="KW-0547">Nucleotide-binding</keyword>
<dbReference type="InterPro" id="IPR008266">
    <property type="entry name" value="Tyr_kinase_AS"/>
</dbReference>
<keyword evidence="4" id="KW-0067">ATP-binding</keyword>
<keyword evidence="9" id="KW-1185">Reference proteome</keyword>
<dbReference type="GO" id="GO:0004714">
    <property type="term" value="F:transmembrane receptor protein tyrosine kinase activity"/>
    <property type="evidence" value="ECO:0007669"/>
    <property type="project" value="TreeGrafter"/>
</dbReference>
<keyword evidence="3" id="KW-0418">Kinase</keyword>
<evidence type="ECO:0000256" key="2">
    <source>
        <dbReference type="ARBA" id="ARBA00022741"/>
    </source>
</evidence>
<dbReference type="CDD" id="cd00041">
    <property type="entry name" value="CUB"/>
    <property type="match status" value="1"/>
</dbReference>
<dbReference type="GO" id="GO:0005524">
    <property type="term" value="F:ATP binding"/>
    <property type="evidence" value="ECO:0007669"/>
    <property type="project" value="UniProtKB-KW"/>
</dbReference>
<keyword evidence="5" id="KW-0829">Tyrosine-protein kinase</keyword>
<feature type="domain" description="Protein kinase" evidence="8">
    <location>
        <begin position="627"/>
        <end position="911"/>
    </location>
</feature>
<evidence type="ECO:0000256" key="3">
    <source>
        <dbReference type="ARBA" id="ARBA00022777"/>
    </source>
</evidence>
<dbReference type="PROSITE" id="PS50011">
    <property type="entry name" value="PROTEIN_KINASE_DOM"/>
    <property type="match status" value="1"/>
</dbReference>
<dbReference type="Gene3D" id="2.60.120.290">
    <property type="entry name" value="Spermadhesin, CUB domain"/>
    <property type="match status" value="1"/>
</dbReference>
<dbReference type="GO" id="GO:0007169">
    <property type="term" value="P:cell surface receptor protein tyrosine kinase signaling pathway"/>
    <property type="evidence" value="ECO:0007669"/>
    <property type="project" value="TreeGrafter"/>
</dbReference>
<proteinExistence type="predicted"/>
<dbReference type="SMART" id="SM00219">
    <property type="entry name" value="TyrKc"/>
    <property type="match status" value="1"/>
</dbReference>
<dbReference type="FunFam" id="1.10.510.10:FF:000554">
    <property type="entry name" value="Predicted protein"/>
    <property type="match status" value="1"/>
</dbReference>
<evidence type="ECO:0000313" key="10">
    <source>
        <dbReference type="WBParaSite" id="PSAMB.scaffold1055size36628.g10620.t1"/>
    </source>
</evidence>
<dbReference type="InterPro" id="IPR035914">
    <property type="entry name" value="Sperma_CUB_dom_sf"/>
</dbReference>
<dbReference type="InterPro" id="IPR000719">
    <property type="entry name" value="Prot_kinase_dom"/>
</dbReference>
<keyword evidence="6" id="KW-1015">Disulfide bond</keyword>
<dbReference type="GO" id="GO:0043235">
    <property type="term" value="C:receptor complex"/>
    <property type="evidence" value="ECO:0007669"/>
    <property type="project" value="TreeGrafter"/>
</dbReference>
<dbReference type="InterPro" id="IPR001245">
    <property type="entry name" value="Ser-Thr/Tyr_kinase_cat_dom"/>
</dbReference>
<evidence type="ECO:0000256" key="6">
    <source>
        <dbReference type="ARBA" id="ARBA00023157"/>
    </source>
</evidence>
<dbReference type="Gene3D" id="3.30.200.20">
    <property type="entry name" value="Phosphorylase Kinase, domain 1"/>
    <property type="match status" value="1"/>
</dbReference>
<keyword evidence="7" id="KW-1133">Transmembrane helix</keyword>
<dbReference type="GO" id="GO:0005886">
    <property type="term" value="C:plasma membrane"/>
    <property type="evidence" value="ECO:0007669"/>
    <property type="project" value="TreeGrafter"/>
</dbReference>
<dbReference type="Proteomes" id="UP000887566">
    <property type="component" value="Unplaced"/>
</dbReference>
<dbReference type="AlphaFoldDB" id="A0A914UJ95"/>
<keyword evidence="1" id="KW-0808">Transferase</keyword>
<dbReference type="InterPro" id="IPR000859">
    <property type="entry name" value="CUB_dom"/>
</dbReference>
<organism evidence="9 10">
    <name type="scientific">Plectus sambesii</name>
    <dbReference type="NCBI Taxonomy" id="2011161"/>
    <lineage>
        <taxon>Eukaryota</taxon>
        <taxon>Metazoa</taxon>
        <taxon>Ecdysozoa</taxon>
        <taxon>Nematoda</taxon>
        <taxon>Chromadorea</taxon>
        <taxon>Plectida</taxon>
        <taxon>Plectina</taxon>
        <taxon>Plectoidea</taxon>
        <taxon>Plectidae</taxon>
        <taxon>Plectus</taxon>
    </lineage>
</organism>
<dbReference type="InterPro" id="IPR020635">
    <property type="entry name" value="Tyr_kinase_cat_dom"/>
</dbReference>
<evidence type="ECO:0000259" key="8">
    <source>
        <dbReference type="PROSITE" id="PS50011"/>
    </source>
</evidence>
<dbReference type="SUPFAM" id="SSF56112">
    <property type="entry name" value="Protein kinase-like (PK-like)"/>
    <property type="match status" value="1"/>
</dbReference>
<evidence type="ECO:0000256" key="4">
    <source>
        <dbReference type="ARBA" id="ARBA00022840"/>
    </source>
</evidence>
<dbReference type="PANTHER" id="PTHR24416">
    <property type="entry name" value="TYROSINE-PROTEIN KINASE RECEPTOR"/>
    <property type="match status" value="1"/>
</dbReference>
<dbReference type="PANTHER" id="PTHR24416:SF600">
    <property type="entry name" value="PDGF- AND VEGF-RECEPTOR RELATED, ISOFORM J"/>
    <property type="match status" value="1"/>
</dbReference>
<dbReference type="SUPFAM" id="SSF49854">
    <property type="entry name" value="Spermadhesin, CUB domain"/>
    <property type="match status" value="1"/>
</dbReference>
<keyword evidence="7" id="KW-0812">Transmembrane</keyword>
<dbReference type="WBParaSite" id="PSAMB.scaffold1055size36628.g10620.t1">
    <property type="protein sequence ID" value="PSAMB.scaffold1055size36628.g10620.t1"/>
    <property type="gene ID" value="PSAMB.scaffold1055size36628.g10620"/>
</dbReference>
<evidence type="ECO:0000313" key="9">
    <source>
        <dbReference type="Proteomes" id="UP000887566"/>
    </source>
</evidence>
<dbReference type="Pfam" id="PF07714">
    <property type="entry name" value="PK_Tyr_Ser-Thr"/>
    <property type="match status" value="1"/>
</dbReference>
<evidence type="ECO:0000256" key="5">
    <source>
        <dbReference type="ARBA" id="ARBA00023137"/>
    </source>
</evidence>